<dbReference type="KEGG" id="mpad:KEF85_05555"/>
<evidence type="ECO:0000313" key="2">
    <source>
        <dbReference type="EMBL" id="QWF71923.1"/>
    </source>
</evidence>
<proteinExistence type="predicted"/>
<gene>
    <name evidence="2" type="ORF">KEF85_05555</name>
</gene>
<protein>
    <submittedName>
        <fullName evidence="2">CopG family transcriptional regulator</fullName>
    </submittedName>
</protein>
<keyword evidence="3" id="KW-1185">Reference proteome</keyword>
<evidence type="ECO:0000259" key="1">
    <source>
        <dbReference type="Pfam" id="PF01402"/>
    </source>
</evidence>
<feature type="domain" description="Ribbon-helix-helix protein CopG" evidence="1">
    <location>
        <begin position="2"/>
        <end position="40"/>
    </location>
</feature>
<dbReference type="InterPro" id="IPR002145">
    <property type="entry name" value="CopG"/>
</dbReference>
<name>A0A975MQ15_9GAMM</name>
<sequence>MHRTQIYLQDAVYEQLKHKSKVIGVSISELIRRAVEKDLNKPSSNEARAFFDALSPLQSYASTEPEQYVDDIRNRSRILNLEE</sequence>
<dbReference type="CDD" id="cd21631">
    <property type="entry name" value="RHH_CopG_NikR-like"/>
    <property type="match status" value="1"/>
</dbReference>
<dbReference type="Proteomes" id="UP000676649">
    <property type="component" value="Chromosome"/>
</dbReference>
<organism evidence="2 3">
    <name type="scientific">Methylomonas paludis</name>
    <dbReference type="NCBI Taxonomy" id="1173101"/>
    <lineage>
        <taxon>Bacteria</taxon>
        <taxon>Pseudomonadati</taxon>
        <taxon>Pseudomonadota</taxon>
        <taxon>Gammaproteobacteria</taxon>
        <taxon>Methylococcales</taxon>
        <taxon>Methylococcaceae</taxon>
        <taxon>Methylomonas</taxon>
    </lineage>
</organism>
<evidence type="ECO:0000313" key="3">
    <source>
        <dbReference type="Proteomes" id="UP000676649"/>
    </source>
</evidence>
<reference evidence="2" key="1">
    <citation type="submission" date="2021-04" db="EMBL/GenBank/DDBJ databases">
        <title>Draft genome sequence data of methanotrophic Methylovulum sp. strain S1L and Methylomonas sp. strain S2AM isolated from boreal lake water columns.</title>
        <authorList>
            <person name="Rissanen A.J."/>
            <person name="Mangayil R."/>
            <person name="Svenning M.M."/>
            <person name="Khanongnuch R."/>
        </authorList>
    </citation>
    <scope>NUCLEOTIDE SEQUENCE</scope>
    <source>
        <strain evidence="2">S2AM</strain>
    </source>
</reference>
<dbReference type="GO" id="GO:0006355">
    <property type="term" value="P:regulation of DNA-templated transcription"/>
    <property type="evidence" value="ECO:0007669"/>
    <property type="project" value="InterPro"/>
</dbReference>
<accession>A0A975MQ15</accession>
<dbReference type="Pfam" id="PF01402">
    <property type="entry name" value="RHH_1"/>
    <property type="match status" value="1"/>
</dbReference>
<dbReference type="AlphaFoldDB" id="A0A975MQ15"/>
<dbReference type="EMBL" id="CP073754">
    <property type="protein sequence ID" value="QWF71923.1"/>
    <property type="molecule type" value="Genomic_DNA"/>
</dbReference>
<dbReference type="RefSeq" id="WP_215583778.1">
    <property type="nucleotide sequence ID" value="NZ_CP073754.1"/>
</dbReference>